<evidence type="ECO:0000313" key="2">
    <source>
        <dbReference type="EMBL" id="OGG01820.1"/>
    </source>
</evidence>
<protein>
    <submittedName>
        <fullName evidence="2">Uncharacterized protein</fullName>
    </submittedName>
</protein>
<dbReference type="EMBL" id="MFJD01000009">
    <property type="protein sequence ID" value="OGG01820.1"/>
    <property type="molecule type" value="Genomic_DNA"/>
</dbReference>
<dbReference type="AlphaFoldDB" id="A0A1F5YNP2"/>
<name>A0A1F5YNP2_9BACT</name>
<comment type="caution">
    <text evidence="2">The sequence shown here is derived from an EMBL/GenBank/DDBJ whole genome shotgun (WGS) entry which is preliminary data.</text>
</comment>
<gene>
    <name evidence="2" type="ORF">A2Z33_01005</name>
</gene>
<feature type="compositionally biased region" description="Polar residues" evidence="1">
    <location>
        <begin position="70"/>
        <end position="82"/>
    </location>
</feature>
<reference evidence="2 3" key="1">
    <citation type="journal article" date="2016" name="Nat. Commun.">
        <title>Thousands of microbial genomes shed light on interconnected biogeochemical processes in an aquifer system.</title>
        <authorList>
            <person name="Anantharaman K."/>
            <person name="Brown C.T."/>
            <person name="Hug L.A."/>
            <person name="Sharon I."/>
            <person name="Castelle C.J."/>
            <person name="Probst A.J."/>
            <person name="Thomas B.C."/>
            <person name="Singh A."/>
            <person name="Wilkins M.J."/>
            <person name="Karaoz U."/>
            <person name="Brodie E.L."/>
            <person name="Williams K.H."/>
            <person name="Hubbard S.S."/>
            <person name="Banfield J.F."/>
        </authorList>
    </citation>
    <scope>NUCLEOTIDE SEQUENCE [LARGE SCALE GENOMIC DNA]</scope>
</reference>
<evidence type="ECO:0000313" key="3">
    <source>
        <dbReference type="Proteomes" id="UP000178448"/>
    </source>
</evidence>
<feature type="region of interest" description="Disordered" evidence="1">
    <location>
        <begin position="53"/>
        <end position="82"/>
    </location>
</feature>
<proteinExistence type="predicted"/>
<sequence>MGVLSVGQTATVPFADSQTNIWGDPLATGVPGDQVKFVAKAWCYGTAAMTPYTQDGGNLQSGPDDRQVTCDGSGNNNTTQTDSFTVDISFRAVQNRNNPGFLCVPEVGPSGATGPSGP</sequence>
<organism evidence="2 3">
    <name type="scientific">Candidatus Gottesmanbacteria bacterium RBG_16_52_11</name>
    <dbReference type="NCBI Taxonomy" id="1798374"/>
    <lineage>
        <taxon>Bacteria</taxon>
        <taxon>Candidatus Gottesmaniibacteriota</taxon>
    </lineage>
</organism>
<evidence type="ECO:0000256" key="1">
    <source>
        <dbReference type="SAM" id="MobiDB-lite"/>
    </source>
</evidence>
<dbReference type="STRING" id="1798374.A2Z33_01005"/>
<dbReference type="Proteomes" id="UP000178448">
    <property type="component" value="Unassembled WGS sequence"/>
</dbReference>
<accession>A0A1F5YNP2</accession>